<keyword evidence="1" id="KW-0175">Coiled coil</keyword>
<feature type="compositionally biased region" description="Polar residues" evidence="2">
    <location>
        <begin position="493"/>
        <end position="513"/>
    </location>
</feature>
<dbReference type="EMBL" id="QGNW01002589">
    <property type="protein sequence ID" value="RVW16290.1"/>
    <property type="molecule type" value="Genomic_DNA"/>
</dbReference>
<feature type="coiled-coil region" evidence="1">
    <location>
        <begin position="599"/>
        <end position="693"/>
    </location>
</feature>
<accession>A0A438BZB8</accession>
<evidence type="ECO:0000256" key="1">
    <source>
        <dbReference type="SAM" id="Coils"/>
    </source>
</evidence>
<feature type="region of interest" description="Disordered" evidence="2">
    <location>
        <begin position="714"/>
        <end position="733"/>
    </location>
</feature>
<evidence type="ECO:0000313" key="4">
    <source>
        <dbReference type="Proteomes" id="UP000288805"/>
    </source>
</evidence>
<name>A0A438BZB8_VITVI</name>
<organism evidence="3 4">
    <name type="scientific">Vitis vinifera</name>
    <name type="common">Grape</name>
    <dbReference type="NCBI Taxonomy" id="29760"/>
    <lineage>
        <taxon>Eukaryota</taxon>
        <taxon>Viridiplantae</taxon>
        <taxon>Streptophyta</taxon>
        <taxon>Embryophyta</taxon>
        <taxon>Tracheophyta</taxon>
        <taxon>Spermatophyta</taxon>
        <taxon>Magnoliopsida</taxon>
        <taxon>eudicotyledons</taxon>
        <taxon>Gunneridae</taxon>
        <taxon>Pentapetalae</taxon>
        <taxon>rosids</taxon>
        <taxon>Vitales</taxon>
        <taxon>Vitaceae</taxon>
        <taxon>Viteae</taxon>
        <taxon>Vitis</taxon>
    </lineage>
</organism>
<dbReference type="AlphaFoldDB" id="A0A438BZB8"/>
<feature type="compositionally biased region" description="Basic residues" evidence="2">
    <location>
        <begin position="282"/>
        <end position="295"/>
    </location>
</feature>
<dbReference type="Proteomes" id="UP000288805">
    <property type="component" value="Unassembled WGS sequence"/>
</dbReference>
<evidence type="ECO:0000313" key="3">
    <source>
        <dbReference type="EMBL" id="RVW16290.1"/>
    </source>
</evidence>
<dbReference type="Gene3D" id="1.10.287.1490">
    <property type="match status" value="1"/>
</dbReference>
<gene>
    <name evidence="3" type="ORF">CK203_067877</name>
</gene>
<evidence type="ECO:0000256" key="2">
    <source>
        <dbReference type="SAM" id="MobiDB-lite"/>
    </source>
</evidence>
<protein>
    <submittedName>
        <fullName evidence="3">Uncharacterized protein</fullName>
    </submittedName>
</protein>
<sequence length="733" mass="81451">MAAKKTVSSSRASEVRGKATDKLDEKEFREQFCIPNGVAIELLNGRVLVPSEKAEEKTIIFSKEQFNAGLRFPLPALFKEFLHFTQIPPVFIHPNIVRVLMGCSIINMLYNLDLTLLEVFFVYSLKKVKNDIFSMSAHLPSLQLVTELPDSTKGGATGHVVVRGAWVGLLEHPARPFSPNYSLVVPGPELRSHLVDWVEKASFDRLSKLFEIDAKERRKMPNEVVPGEHYIVKDLPIYEASKEADAEKRRLLLEDREKKKNEGTLRKAPGQKRDADSPPKKTPAKRRKLVKKHGKDVKEPTPPKEFAPPPIIHEAEVMIEEPVNSAPHSISSGSGHLAGLNHSSTSLAAVARLGNLAEEAASVNHPDFRNPDADTIEAVCATPMEEAGAESQSHPSDDPDRLALVLVMGPPSKKPRSVRNLRSGLLGRLQERQQEIEVSCLSAHDAHPEGGEVEMVTETPAVPAVVPVEVAPGEDQPTVNVEVAPEDIHPTVNVETPNPEQESSSFASSEGNPVNDASCTFASPFSYAELEEKLKQIPPGLPTVMPSAQMFEMVETLVSGLRGMANQYDLFTDLLRTTNYIKAFAARHKDTEDHLRLRLVEAEASVSTARRENEALQADLADAKVREESMDARLLEAADEMAGLRGEVRQLQTEVSIEKKQMEDLQLRLIEQKEELEREFAAEREEIEAEYKKQVDDTFIFGYRCCMKKNGIKRDVPSIPPGEEKKLYDKLAP</sequence>
<feature type="region of interest" description="Disordered" evidence="2">
    <location>
        <begin position="490"/>
        <end position="513"/>
    </location>
</feature>
<proteinExistence type="predicted"/>
<reference evidence="3 4" key="1">
    <citation type="journal article" date="2018" name="PLoS Genet.">
        <title>Population sequencing reveals clonal diversity and ancestral inbreeding in the grapevine cultivar Chardonnay.</title>
        <authorList>
            <person name="Roach M.J."/>
            <person name="Johnson D.L."/>
            <person name="Bohlmann J."/>
            <person name="van Vuuren H.J."/>
            <person name="Jones S.J."/>
            <person name="Pretorius I.S."/>
            <person name="Schmidt S.A."/>
            <person name="Borneman A.R."/>
        </authorList>
    </citation>
    <scope>NUCLEOTIDE SEQUENCE [LARGE SCALE GENOMIC DNA]</scope>
    <source>
        <strain evidence="4">cv. Chardonnay</strain>
        <tissue evidence="3">Leaf</tissue>
    </source>
</reference>
<feature type="region of interest" description="Disordered" evidence="2">
    <location>
        <begin position="253"/>
        <end position="309"/>
    </location>
</feature>
<feature type="compositionally biased region" description="Basic and acidic residues" evidence="2">
    <location>
        <begin position="253"/>
        <end position="279"/>
    </location>
</feature>
<comment type="caution">
    <text evidence="3">The sequence shown here is derived from an EMBL/GenBank/DDBJ whole genome shotgun (WGS) entry which is preliminary data.</text>
</comment>